<proteinExistence type="predicted"/>
<dbReference type="RefSeq" id="XP_033531761.1">
    <property type="nucleotide sequence ID" value="XM_033677678.1"/>
</dbReference>
<dbReference type="AlphaFoldDB" id="A0A6G1FWR9"/>
<feature type="region of interest" description="Disordered" evidence="1">
    <location>
        <begin position="21"/>
        <end position="43"/>
    </location>
</feature>
<evidence type="ECO:0000256" key="1">
    <source>
        <dbReference type="SAM" id="MobiDB-lite"/>
    </source>
</evidence>
<evidence type="ECO:0000256" key="2">
    <source>
        <dbReference type="SAM" id="Phobius"/>
    </source>
</evidence>
<keyword evidence="2" id="KW-1133">Transmembrane helix</keyword>
<feature type="region of interest" description="Disordered" evidence="1">
    <location>
        <begin position="74"/>
        <end position="117"/>
    </location>
</feature>
<sequence>MSSIIPRAAFRAAPRLRAPFRPSTALRDATAASEREHSKTAMKKEAKLDPELYILAAVMVGAGGLAGWYFSTNLTSGSSESPVGKKEGSEPWKTGTDGKYQYYPGGDASKGARDAPSAVNESIIPNVTLPKSLHDKYNKYGKDISEW</sequence>
<accession>A0A6G1FWR9</accession>
<dbReference type="InterPro" id="IPR039965">
    <property type="entry name" value="C3H7.08c"/>
</dbReference>
<keyword evidence="4" id="KW-1185">Reference proteome</keyword>
<dbReference type="GeneID" id="54418248"/>
<protein>
    <submittedName>
        <fullName evidence="3 5">Uncharacterized protein</fullName>
    </submittedName>
</protein>
<reference evidence="5" key="3">
    <citation type="submission" date="2025-04" db="UniProtKB">
        <authorList>
            <consortium name="RefSeq"/>
        </authorList>
    </citation>
    <scope>IDENTIFICATION</scope>
    <source>
        <strain evidence="5">CBS 781.70</strain>
    </source>
</reference>
<organism evidence="3">
    <name type="scientific">Eremomyces bilateralis CBS 781.70</name>
    <dbReference type="NCBI Taxonomy" id="1392243"/>
    <lineage>
        <taxon>Eukaryota</taxon>
        <taxon>Fungi</taxon>
        <taxon>Dikarya</taxon>
        <taxon>Ascomycota</taxon>
        <taxon>Pezizomycotina</taxon>
        <taxon>Dothideomycetes</taxon>
        <taxon>Dothideomycetes incertae sedis</taxon>
        <taxon>Eremomycetales</taxon>
        <taxon>Eremomycetaceae</taxon>
        <taxon>Eremomyces</taxon>
    </lineage>
</organism>
<keyword evidence="2" id="KW-0812">Transmembrane</keyword>
<keyword evidence="2" id="KW-0472">Membrane</keyword>
<name>A0A6G1FWR9_9PEZI</name>
<feature type="compositionally biased region" description="Basic and acidic residues" evidence="1">
    <location>
        <begin position="33"/>
        <end position="43"/>
    </location>
</feature>
<evidence type="ECO:0000313" key="3">
    <source>
        <dbReference type="EMBL" id="KAF1810130.1"/>
    </source>
</evidence>
<reference evidence="5" key="2">
    <citation type="submission" date="2020-04" db="EMBL/GenBank/DDBJ databases">
        <authorList>
            <consortium name="NCBI Genome Project"/>
        </authorList>
    </citation>
    <scope>NUCLEOTIDE SEQUENCE</scope>
    <source>
        <strain evidence="5">CBS 781.70</strain>
    </source>
</reference>
<dbReference type="EMBL" id="ML975168">
    <property type="protein sequence ID" value="KAF1810130.1"/>
    <property type="molecule type" value="Genomic_DNA"/>
</dbReference>
<evidence type="ECO:0000313" key="5">
    <source>
        <dbReference type="RefSeq" id="XP_033531761.1"/>
    </source>
</evidence>
<dbReference type="PANTHER" id="PTHR40466:SF1">
    <property type="entry name" value="FUNGAL PROTEIN"/>
    <property type="match status" value="1"/>
</dbReference>
<reference evidence="3 5" key="1">
    <citation type="submission" date="2020-01" db="EMBL/GenBank/DDBJ databases">
        <authorList>
            <consortium name="DOE Joint Genome Institute"/>
            <person name="Haridas S."/>
            <person name="Albert R."/>
            <person name="Binder M."/>
            <person name="Bloem J."/>
            <person name="Labutti K."/>
            <person name="Salamov A."/>
            <person name="Andreopoulos B."/>
            <person name="Baker S.E."/>
            <person name="Barry K."/>
            <person name="Bills G."/>
            <person name="Bluhm B.H."/>
            <person name="Cannon C."/>
            <person name="Castanera R."/>
            <person name="Culley D.E."/>
            <person name="Daum C."/>
            <person name="Ezra D."/>
            <person name="Gonzalez J.B."/>
            <person name="Henrissat B."/>
            <person name="Kuo A."/>
            <person name="Liang C."/>
            <person name="Lipzen A."/>
            <person name="Lutzoni F."/>
            <person name="Magnuson J."/>
            <person name="Mondo S."/>
            <person name="Nolan M."/>
            <person name="Ohm R."/>
            <person name="Pangilinan J."/>
            <person name="Park H.-J."/>
            <person name="Ramirez L."/>
            <person name="Alfaro M."/>
            <person name="Sun H."/>
            <person name="Tritt A."/>
            <person name="Yoshinaga Y."/>
            <person name="Zwiers L.-H."/>
            <person name="Turgeon B.G."/>
            <person name="Goodwin S.B."/>
            <person name="Spatafora J.W."/>
            <person name="Crous P.W."/>
            <person name="Grigoriev I.V."/>
        </authorList>
    </citation>
    <scope>NUCLEOTIDE SEQUENCE</scope>
    <source>
        <strain evidence="3 5">CBS 781.70</strain>
    </source>
</reference>
<gene>
    <name evidence="3 5" type="ORF">P152DRAFT_440784</name>
</gene>
<dbReference type="Proteomes" id="UP000504638">
    <property type="component" value="Unplaced"/>
</dbReference>
<dbReference type="PANTHER" id="PTHR40466">
    <property type="entry name" value="EXPRESSED PROTEIN"/>
    <property type="match status" value="1"/>
</dbReference>
<feature type="transmembrane region" description="Helical" evidence="2">
    <location>
        <begin position="52"/>
        <end position="70"/>
    </location>
</feature>
<dbReference type="OrthoDB" id="3141857at2759"/>
<evidence type="ECO:0000313" key="4">
    <source>
        <dbReference type="Proteomes" id="UP000504638"/>
    </source>
</evidence>